<evidence type="ECO:0000256" key="6">
    <source>
        <dbReference type="ARBA" id="ARBA00022989"/>
    </source>
</evidence>
<evidence type="ECO:0000256" key="7">
    <source>
        <dbReference type="ARBA" id="ARBA00023136"/>
    </source>
</evidence>
<name>A0A9R0J659_SPIOL</name>
<dbReference type="Gene3D" id="1.50.40.10">
    <property type="entry name" value="Mitochondrial carrier domain"/>
    <property type="match status" value="1"/>
</dbReference>
<dbReference type="InterPro" id="IPR023395">
    <property type="entry name" value="MCP_dom_sf"/>
</dbReference>
<evidence type="ECO:0000313" key="9">
    <source>
        <dbReference type="RefSeq" id="XP_021861407.2"/>
    </source>
</evidence>
<reference evidence="9" key="2">
    <citation type="submission" date="2025-08" db="UniProtKB">
        <authorList>
            <consortium name="RefSeq"/>
        </authorList>
    </citation>
    <scope>IDENTIFICATION</scope>
    <source>
        <tissue evidence="9">Leaf</tissue>
    </source>
</reference>
<gene>
    <name evidence="9" type="primary">LOC110800413</name>
</gene>
<evidence type="ECO:0000256" key="1">
    <source>
        <dbReference type="ARBA" id="ARBA00004141"/>
    </source>
</evidence>
<dbReference type="GO" id="GO:0016020">
    <property type="term" value="C:membrane"/>
    <property type="evidence" value="ECO:0007669"/>
    <property type="project" value="UniProtKB-SubCell"/>
</dbReference>
<evidence type="ECO:0000313" key="8">
    <source>
        <dbReference type="Proteomes" id="UP000813463"/>
    </source>
</evidence>
<reference evidence="8" key="1">
    <citation type="journal article" date="2021" name="Nat. Commun.">
        <title>Genomic analyses provide insights into spinach domestication and the genetic basis of agronomic traits.</title>
        <authorList>
            <person name="Cai X."/>
            <person name="Sun X."/>
            <person name="Xu C."/>
            <person name="Sun H."/>
            <person name="Wang X."/>
            <person name="Ge C."/>
            <person name="Zhang Z."/>
            <person name="Wang Q."/>
            <person name="Fei Z."/>
            <person name="Jiao C."/>
            <person name="Wang Q."/>
        </authorList>
    </citation>
    <scope>NUCLEOTIDE SEQUENCE [LARGE SCALE GENOMIC DNA]</scope>
    <source>
        <strain evidence="8">cv. Varoflay</strain>
    </source>
</reference>
<organism evidence="8 9">
    <name type="scientific">Spinacia oleracea</name>
    <name type="common">Spinach</name>
    <dbReference type="NCBI Taxonomy" id="3562"/>
    <lineage>
        <taxon>Eukaryota</taxon>
        <taxon>Viridiplantae</taxon>
        <taxon>Streptophyta</taxon>
        <taxon>Embryophyta</taxon>
        <taxon>Tracheophyta</taxon>
        <taxon>Spermatophyta</taxon>
        <taxon>Magnoliopsida</taxon>
        <taxon>eudicotyledons</taxon>
        <taxon>Gunneridae</taxon>
        <taxon>Pentapetalae</taxon>
        <taxon>Caryophyllales</taxon>
        <taxon>Chenopodiaceae</taxon>
        <taxon>Chenopodioideae</taxon>
        <taxon>Anserineae</taxon>
        <taxon>Spinacia</taxon>
    </lineage>
</organism>
<comment type="similarity">
    <text evidence="2">Belongs to the mitochondrial carrier (TC 2.A.29) family.</text>
</comment>
<keyword evidence="7" id="KW-0472">Membrane</keyword>
<dbReference type="RefSeq" id="XP_021861407.2">
    <property type="nucleotide sequence ID" value="XM_022005715.2"/>
</dbReference>
<dbReference type="GeneID" id="110800413"/>
<accession>A0A9R0J659</accession>
<keyword evidence="5" id="KW-0677">Repeat</keyword>
<sequence length="196" mass="22247">MTRGWRSGYPTCITKTYQRVILSFHLHFENADVVSWIPERVVCGKHMFQRGINSHLPSLCSPPFSLLSLISHFSGENLSLFLLDFDSFLDVLLGSCLIEVMFYKALKGLTDYGMKKWIPNANYQINSTLEGLVLGGVAGGLSAYVTTLLDVIKTRLQVQGPDLRYIEVQLHMNFSAMPCMYCMNAQSMISYYQVFY</sequence>
<dbReference type="Pfam" id="PF00153">
    <property type="entry name" value="Mito_carr"/>
    <property type="match status" value="1"/>
</dbReference>
<dbReference type="PANTHER" id="PTHR45667">
    <property type="entry name" value="S-ADENOSYLMETHIONINE MITOCHONDRIAL CARRIER PROTEIN"/>
    <property type="match status" value="1"/>
</dbReference>
<keyword evidence="6" id="KW-1133">Transmembrane helix</keyword>
<proteinExistence type="inferred from homology"/>
<keyword evidence="3" id="KW-0813">Transport</keyword>
<evidence type="ECO:0000256" key="5">
    <source>
        <dbReference type="ARBA" id="ARBA00022737"/>
    </source>
</evidence>
<dbReference type="Proteomes" id="UP000813463">
    <property type="component" value="Chromosome 4"/>
</dbReference>
<keyword evidence="4" id="KW-0812">Transmembrane</keyword>
<protein>
    <submittedName>
        <fullName evidence="9">Uncharacterized protein</fullName>
    </submittedName>
</protein>
<evidence type="ECO:0000256" key="4">
    <source>
        <dbReference type="ARBA" id="ARBA00022692"/>
    </source>
</evidence>
<dbReference type="InterPro" id="IPR018108">
    <property type="entry name" value="MCP_transmembrane"/>
</dbReference>
<dbReference type="AlphaFoldDB" id="A0A9R0J659"/>
<comment type="subcellular location">
    <subcellularLocation>
        <location evidence="1">Membrane</location>
        <topology evidence="1">Multi-pass membrane protein</topology>
    </subcellularLocation>
</comment>
<evidence type="ECO:0000256" key="2">
    <source>
        <dbReference type="ARBA" id="ARBA00006375"/>
    </source>
</evidence>
<keyword evidence="8" id="KW-1185">Reference proteome</keyword>
<evidence type="ECO:0000256" key="3">
    <source>
        <dbReference type="ARBA" id="ARBA00022448"/>
    </source>
</evidence>
<dbReference type="KEGG" id="soe:110800413"/>
<dbReference type="SUPFAM" id="SSF103506">
    <property type="entry name" value="Mitochondrial carrier"/>
    <property type="match status" value="1"/>
</dbReference>